<comment type="function">
    <text evidence="3">Coenzyme A-transferase that converts butyrate to butyryl-CoA.</text>
</comment>
<dbReference type="GO" id="GO:0006083">
    <property type="term" value="P:acetate metabolic process"/>
    <property type="evidence" value="ECO:0007669"/>
    <property type="project" value="InterPro"/>
</dbReference>
<evidence type="ECO:0000256" key="2">
    <source>
        <dbReference type="ARBA" id="ARBA00022679"/>
    </source>
</evidence>
<dbReference type="EC" id="2.8.3.-" evidence="3"/>
<comment type="pathway">
    <text evidence="3">Lipid metabolism; butanoate metabolism.</text>
</comment>
<feature type="binding site" evidence="3">
    <location>
        <begin position="218"/>
        <end position="222"/>
    </location>
    <ligand>
        <name>CoA</name>
        <dbReference type="ChEBI" id="CHEBI:57287"/>
    </ligand>
</feature>
<feature type="binding site" evidence="3">
    <location>
        <position position="318"/>
    </location>
    <ligand>
        <name>CoA</name>
        <dbReference type="ChEBI" id="CHEBI:57287"/>
    </ligand>
</feature>
<keyword evidence="3" id="KW-0276">Fatty acid metabolism</keyword>
<accession>A0A2L2XFA7</accession>
<dbReference type="InterPro" id="IPR038460">
    <property type="entry name" value="AcetylCoA_hyd_C_sf"/>
</dbReference>
<feature type="domain" description="Acetyl-CoA hydrolase/transferase N-terminal" evidence="4">
    <location>
        <begin position="3"/>
        <end position="185"/>
    </location>
</feature>
<dbReference type="UniPathway" id="UPA00863"/>
<comment type="subcellular location">
    <subcellularLocation>
        <location evidence="3">Cytoplasm</location>
    </subcellularLocation>
</comment>
<comment type="similarity">
    <text evidence="1 3">Belongs to the acetyl-CoA hydrolase/transferase family.</text>
</comment>
<dbReference type="InterPro" id="IPR003702">
    <property type="entry name" value="ActCoA_hydro_N"/>
</dbReference>
<dbReference type="SUPFAM" id="SSF100950">
    <property type="entry name" value="NagB/RpiA/CoA transferase-like"/>
    <property type="match status" value="2"/>
</dbReference>
<feature type="active site" description="5-glutamyl coenzyme A thioester intermediate" evidence="3">
    <location>
        <position position="243"/>
    </location>
</feature>
<dbReference type="Proteomes" id="UP000239549">
    <property type="component" value="Unassembled WGS sequence"/>
</dbReference>
<name>A0A2L2XFA7_9FIRM</name>
<keyword evidence="3" id="KW-0963">Cytoplasm</keyword>
<dbReference type="GO" id="GO:0005737">
    <property type="term" value="C:cytoplasm"/>
    <property type="evidence" value="ECO:0007669"/>
    <property type="project" value="UniProtKB-SubCell"/>
</dbReference>
<dbReference type="InterPro" id="IPR023990">
    <property type="entry name" value="Butryl-CoA_acetate_CoA_Tfrase"/>
</dbReference>
<dbReference type="Gene3D" id="3.40.1080.20">
    <property type="entry name" value="Acetyl-CoA hydrolase/transferase C-terminal domain"/>
    <property type="match status" value="1"/>
</dbReference>
<evidence type="ECO:0000256" key="3">
    <source>
        <dbReference type="HAMAP-Rule" id="MF_03228"/>
    </source>
</evidence>
<dbReference type="Pfam" id="PF13336">
    <property type="entry name" value="AcetylCoA_hyd_C"/>
    <property type="match status" value="1"/>
</dbReference>
<comment type="caution">
    <text evidence="6">The sequence shown here is derived from an EMBL/GenBank/DDBJ whole genome shotgun (WGS) entry which is preliminary data.</text>
</comment>
<organism evidence="6 7">
    <name type="scientific">Desulfocucumis palustris</name>
    <dbReference type="NCBI Taxonomy" id="1898651"/>
    <lineage>
        <taxon>Bacteria</taxon>
        <taxon>Bacillati</taxon>
        <taxon>Bacillota</taxon>
        <taxon>Clostridia</taxon>
        <taxon>Eubacteriales</taxon>
        <taxon>Desulfocucumaceae</taxon>
        <taxon>Desulfocucumis</taxon>
    </lineage>
</organism>
<dbReference type="PANTHER" id="PTHR21432:SF20">
    <property type="entry name" value="ACETYL-COA HYDROLASE"/>
    <property type="match status" value="1"/>
</dbReference>
<evidence type="ECO:0000313" key="7">
    <source>
        <dbReference type="Proteomes" id="UP000239549"/>
    </source>
</evidence>
<evidence type="ECO:0000259" key="4">
    <source>
        <dbReference type="Pfam" id="PF02550"/>
    </source>
</evidence>
<dbReference type="GO" id="GO:0019605">
    <property type="term" value="P:butyrate metabolic process"/>
    <property type="evidence" value="ECO:0007669"/>
    <property type="project" value="UniProtKB-UniRule"/>
</dbReference>
<dbReference type="InterPro" id="IPR037171">
    <property type="entry name" value="NagB/RpiA_transferase-like"/>
</dbReference>
<comment type="catalytic activity">
    <reaction evidence="3">
        <text>butanoate + acetyl-CoA = butanoyl-CoA + acetate</text>
        <dbReference type="Rhea" id="RHEA:30071"/>
        <dbReference type="ChEBI" id="CHEBI:17968"/>
        <dbReference type="ChEBI" id="CHEBI:30089"/>
        <dbReference type="ChEBI" id="CHEBI:57288"/>
        <dbReference type="ChEBI" id="CHEBI:57371"/>
    </reaction>
</comment>
<dbReference type="Gene3D" id="3.40.1080.10">
    <property type="entry name" value="Glutaconate Coenzyme A-transferase"/>
    <property type="match status" value="1"/>
</dbReference>
<protein>
    <recommendedName>
        <fullName evidence="3">Probable butyrate:acetyl-CoA coenzyme A-transferase</fullName>
        <shortName evidence="3">Butyrate CoA-transferase</shortName>
        <ecNumber evidence="3">2.8.3.-</ecNumber>
    </recommendedName>
</protein>
<reference evidence="7" key="1">
    <citation type="submission" date="2018-02" db="EMBL/GenBank/DDBJ databases">
        <title>Genome sequence of Desulfocucumis palustris strain NAW-5.</title>
        <authorList>
            <person name="Watanabe M."/>
            <person name="Kojima H."/>
            <person name="Fukui M."/>
        </authorList>
    </citation>
    <scope>NUCLEOTIDE SEQUENCE [LARGE SCALE GENOMIC DNA]</scope>
    <source>
        <strain evidence="7">NAW-5</strain>
    </source>
</reference>
<feature type="binding site" evidence="3">
    <location>
        <position position="341"/>
    </location>
    <ligand>
        <name>CoA</name>
        <dbReference type="ChEBI" id="CHEBI:57287"/>
    </ligand>
</feature>
<gene>
    <name evidence="6" type="ORF">DCCM_2023</name>
</gene>
<dbReference type="RefSeq" id="WP_373855399.1">
    <property type="nucleotide sequence ID" value="NZ_BFAV01000071.1"/>
</dbReference>
<keyword evidence="2 3" id="KW-0808">Transferase</keyword>
<dbReference type="InterPro" id="IPR026888">
    <property type="entry name" value="AcetylCoA_hyd_C"/>
</dbReference>
<sequence>MSYTEEYKRKLVTADEAVKIVKSGDWLDYGTFMGQVVELDKALARRKDELYDVKIRSAARVSGPPQVALVDPTKEHFIFNSGHFTIIDRKMHDFGMCYYFPLLFREVPSYYEHAGCLDVAMIAVSPMDKHGYFNFGLNNVYSKKTCEMAQKVILEVNSNMPRVPGGNSECLHISEVDYIVEANWPLMPIPEIPVSDTDRKIAENIMPFLEDGCCIQLGIGALPNAMGRMIAQSDLRDLGVHSEMLCDAYLEMWKAGRITNNKKSIDRGKMVFTFALGSAELYDFVDENPAVASYPVDYTNYPHIIAQNDKVLSINNALELDLYGQVAAESSGSRQISGTGGQVDFVEGAYLSRGGKSFIALQSTYKDKEGNLRSRINPTLQPGTIVTTTRSTVMYVATEYGVSCMKAKSTWERAEALIELAHPSFREDLIKEAQRMNIWTATNRRCTCQQAAGAV</sequence>
<evidence type="ECO:0000259" key="5">
    <source>
        <dbReference type="Pfam" id="PF13336"/>
    </source>
</evidence>
<keyword evidence="7" id="KW-1185">Reference proteome</keyword>
<dbReference type="EMBL" id="BFAV01000071">
    <property type="protein sequence ID" value="GBF32926.1"/>
    <property type="molecule type" value="Genomic_DNA"/>
</dbReference>
<dbReference type="GO" id="GO:0008775">
    <property type="term" value="F:acetate CoA-transferase activity"/>
    <property type="evidence" value="ECO:0007669"/>
    <property type="project" value="InterPro"/>
</dbReference>
<evidence type="ECO:0000313" key="6">
    <source>
        <dbReference type="EMBL" id="GBF32926.1"/>
    </source>
</evidence>
<keyword evidence="3" id="KW-0443">Lipid metabolism</keyword>
<dbReference type="PANTHER" id="PTHR21432">
    <property type="entry name" value="ACETYL-COA HYDROLASE-RELATED"/>
    <property type="match status" value="1"/>
</dbReference>
<dbReference type="GO" id="GO:0006084">
    <property type="term" value="P:acetyl-CoA metabolic process"/>
    <property type="evidence" value="ECO:0007669"/>
    <property type="project" value="UniProtKB-UniRule"/>
</dbReference>
<dbReference type="Pfam" id="PF02550">
    <property type="entry name" value="AcetylCoA_hydro"/>
    <property type="match status" value="1"/>
</dbReference>
<dbReference type="Gene3D" id="3.30.750.70">
    <property type="entry name" value="4-hydroxybutyrate coenzyme like domains"/>
    <property type="match status" value="1"/>
</dbReference>
<dbReference type="AlphaFoldDB" id="A0A2L2XFA7"/>
<evidence type="ECO:0000256" key="1">
    <source>
        <dbReference type="ARBA" id="ARBA00009632"/>
    </source>
</evidence>
<feature type="domain" description="Acetyl-CoA hydrolase/transferase C-terminal" evidence="5">
    <location>
        <begin position="277"/>
        <end position="433"/>
    </location>
</feature>
<proteinExistence type="inferred from homology"/>
<dbReference type="InterPro" id="IPR046433">
    <property type="entry name" value="ActCoA_hydro"/>
</dbReference>
<dbReference type="HAMAP" id="MF_03228">
    <property type="entry name" value="But_CoA_trans"/>
    <property type="match status" value="1"/>
</dbReference>